<dbReference type="GeneID" id="92769734"/>
<protein>
    <submittedName>
        <fullName evidence="2">Chemotaxis protein</fullName>
    </submittedName>
</protein>
<proteinExistence type="predicted"/>
<accession>A0AA94VGN4</accession>
<comment type="caution">
    <text evidence="2">The sequence shown here is derived from an EMBL/GenBank/DDBJ whole genome shotgun (WGS) entry which is preliminary data.</text>
</comment>
<gene>
    <name evidence="2" type="ORF">EXN24_09855</name>
</gene>
<reference evidence="2 3" key="1">
    <citation type="journal article" date="2019" name="Appl. Microbiol. Biotechnol.">
        <title>Differential efficiency of wild type rhizogenic strains for rol gene transformation of plants.</title>
        <authorList>
            <person name="Desmet S."/>
            <person name="De Keyser E."/>
            <person name="Van Vaerenbergh J."/>
            <person name="Baeyen S."/>
            <person name="Van Huylenbroeck J."/>
            <person name="Geelen D."/>
            <person name="Dhooghe E."/>
        </authorList>
    </citation>
    <scope>NUCLEOTIDE SEQUENCE [LARGE SCALE GENOMIC DNA]</scope>
    <source>
        <strain evidence="2 3">B 4.1</strain>
    </source>
</reference>
<sequence length="425" mass="45596">MSVTKSSKRWVFLAATLCGLGAEPAKVFAQSQDNLMPYAMLRSLQFVQDSVTMGDHSATEMQRFLLQTIDERLKSAPSAIFKDPRNVDAALVYAMSGGNPATLELLVARDVDGNFDSRVADILRKYLSGKGTLVAQSIAAMVPEYRGTRIGAYLALIGGNVTIPRDPVAALGFYDIARLEAPGTIVEEAALRRSLAIAVEDGDAGRGVEYAQRYARRFLHSPYASQFADLLVSLVVKRVDSIGHDTIEETFAMMDAERQKEAYLRLSRLAAISGKDSLARMAALKAKALSPDMPDQPQVQANLYESLSNIGTPDVVSAIETIGQIPEAQLSDRDRALRDAARAIADQVVRPPSPQPGADPGVTAGQGAGSGAPANEAASAETKGIWRVENHKAEDEGENVRQLVTSGRSKLDEIDSLLKKGEGAP</sequence>
<name>A0AA94VGN4_RHIRH</name>
<feature type="compositionally biased region" description="Basic and acidic residues" evidence="1">
    <location>
        <begin position="409"/>
        <end position="425"/>
    </location>
</feature>
<dbReference type="Proteomes" id="UP000320858">
    <property type="component" value="Unassembled WGS sequence"/>
</dbReference>
<evidence type="ECO:0000256" key="1">
    <source>
        <dbReference type="SAM" id="MobiDB-lite"/>
    </source>
</evidence>
<organism evidence="2 3">
    <name type="scientific">Rhizobium rhizogenes</name>
    <name type="common">Agrobacterium rhizogenes</name>
    <dbReference type="NCBI Taxonomy" id="359"/>
    <lineage>
        <taxon>Bacteria</taxon>
        <taxon>Pseudomonadati</taxon>
        <taxon>Pseudomonadota</taxon>
        <taxon>Alphaproteobacteria</taxon>
        <taxon>Hyphomicrobiales</taxon>
        <taxon>Rhizobiaceae</taxon>
        <taxon>Rhizobium/Agrobacterium group</taxon>
        <taxon>Rhizobium</taxon>
    </lineage>
</organism>
<dbReference type="EMBL" id="SGOB01000001">
    <property type="protein sequence ID" value="TRA91747.1"/>
    <property type="molecule type" value="Genomic_DNA"/>
</dbReference>
<dbReference type="RefSeq" id="WP_003515101.1">
    <property type="nucleotide sequence ID" value="NZ_SGOB01000001.1"/>
</dbReference>
<feature type="region of interest" description="Disordered" evidence="1">
    <location>
        <begin position="345"/>
        <end position="425"/>
    </location>
</feature>
<evidence type="ECO:0000313" key="2">
    <source>
        <dbReference type="EMBL" id="TRA91747.1"/>
    </source>
</evidence>
<dbReference type="NCBIfam" id="NF009442">
    <property type="entry name" value="PRK12798.1-4"/>
    <property type="match status" value="1"/>
</dbReference>
<evidence type="ECO:0000313" key="3">
    <source>
        <dbReference type="Proteomes" id="UP000320858"/>
    </source>
</evidence>
<feature type="compositionally biased region" description="Basic and acidic residues" evidence="1">
    <location>
        <begin position="384"/>
        <end position="394"/>
    </location>
</feature>
<dbReference type="AlphaFoldDB" id="A0AA94VGN4"/>